<evidence type="ECO:0000256" key="12">
    <source>
        <dbReference type="HAMAP-Rule" id="MF_00041"/>
    </source>
</evidence>
<dbReference type="HAMAP" id="MF_00041">
    <property type="entry name" value="Cys_tRNA_synth"/>
    <property type="match status" value="1"/>
</dbReference>
<evidence type="ECO:0000259" key="13">
    <source>
        <dbReference type="SMART" id="SM00840"/>
    </source>
</evidence>
<feature type="short sequence motif" description="'HIGH' region" evidence="12">
    <location>
        <begin position="31"/>
        <end position="41"/>
    </location>
</feature>
<dbReference type="InterPro" id="IPR014729">
    <property type="entry name" value="Rossmann-like_a/b/a_fold"/>
</dbReference>
<dbReference type="RefSeq" id="WP_004073889.1">
    <property type="nucleotide sequence ID" value="NZ_CM001488.1"/>
</dbReference>
<dbReference type="Pfam" id="PF09190">
    <property type="entry name" value="DALR_2"/>
    <property type="match status" value="1"/>
</dbReference>
<dbReference type="GO" id="GO:0008270">
    <property type="term" value="F:zinc ion binding"/>
    <property type="evidence" value="ECO:0007669"/>
    <property type="project" value="UniProtKB-UniRule"/>
</dbReference>
<feature type="binding site" evidence="12">
    <location>
        <position position="270"/>
    </location>
    <ligand>
        <name>ATP</name>
        <dbReference type="ChEBI" id="CHEBI:30616"/>
    </ligand>
</feature>
<keyword evidence="5 12" id="KW-0436">Ligase</keyword>
<dbReference type="CDD" id="cd00672">
    <property type="entry name" value="CysRS_core"/>
    <property type="match status" value="1"/>
</dbReference>
<sequence length="480" mass="54087">MSLRIYNTLSGKKEEFVPIRANKVGMYVCGPTVYDTSHIGHARSVVVFDMVYRWLMQLGYEVTYVRNFTDVDDKIIKKSNETGDSCTAITTKYIDEFHNEMDALNVLRPTIAPKATEHIDHIIRFVQRLIDLGKAYHVEGGDVYFSISSFSEYGKLSHRNPDDMQAGARIAVDEKKRSPLDFTLWKPAKPGEPYWDSPWGKGRPGWHIECSAMSYEYLGESFDIHGGGKDLIFPHHENEIAQSEASFGVPFVKYWIHNGFVDINNEKMSKSLGNFTMIKEVLADYSPEVIRMFLLSKHYRSPIDYSENSMREVSVALDRIYGFLERLDKAGITPPDAAGGEHGPLWADIVEALNDDFNSAKAMAEIFDAVKKGNKLLDDANDAPGESDRKVLAGIYADIRSASEILGIFMICAADYFAAKKDRAMADQDVDSAMIDALIVERANARKSKNFARADEIRDQLQAMKIVLEDGPQGTTWRIE</sequence>
<dbReference type="InterPro" id="IPR056411">
    <property type="entry name" value="CysS_C"/>
</dbReference>
<comment type="similarity">
    <text evidence="2 12">Belongs to the class-I aminoacyl-tRNA synthetase family.</text>
</comment>
<dbReference type="AlphaFoldDB" id="I5B4E6"/>
<feature type="binding site" evidence="12">
    <location>
        <position position="29"/>
    </location>
    <ligand>
        <name>Zn(2+)</name>
        <dbReference type="ChEBI" id="CHEBI:29105"/>
    </ligand>
</feature>
<keyword evidence="6 12" id="KW-0479">Metal-binding</keyword>
<keyword evidence="11 12" id="KW-0030">Aminoacyl-tRNA synthetase</keyword>
<gene>
    <name evidence="12" type="primary">cysS</name>
    <name evidence="14" type="ORF">DespoDRAFT_02511</name>
</gene>
<dbReference type="PANTHER" id="PTHR10890">
    <property type="entry name" value="CYSTEINYL-TRNA SYNTHETASE"/>
    <property type="match status" value="1"/>
</dbReference>
<dbReference type="InterPro" id="IPR015803">
    <property type="entry name" value="Cys-tRNA-ligase"/>
</dbReference>
<evidence type="ECO:0000256" key="1">
    <source>
        <dbReference type="ARBA" id="ARBA00004496"/>
    </source>
</evidence>
<evidence type="ECO:0000313" key="14">
    <source>
        <dbReference type="EMBL" id="EIM64359.1"/>
    </source>
</evidence>
<proteinExistence type="inferred from homology"/>
<dbReference type="SUPFAM" id="SSF52374">
    <property type="entry name" value="Nucleotidylyl transferase"/>
    <property type="match status" value="1"/>
</dbReference>
<evidence type="ECO:0000256" key="11">
    <source>
        <dbReference type="ARBA" id="ARBA00023146"/>
    </source>
</evidence>
<dbReference type="STRING" id="879212.DespoDRAFT_02511"/>
<name>I5B4E6_9BACT</name>
<keyword evidence="10 12" id="KW-0648">Protein biosynthesis</keyword>
<feature type="binding site" evidence="12">
    <location>
        <position position="239"/>
    </location>
    <ligand>
        <name>Zn(2+)</name>
        <dbReference type="ChEBI" id="CHEBI:29105"/>
    </ligand>
</feature>
<evidence type="ECO:0000256" key="5">
    <source>
        <dbReference type="ARBA" id="ARBA00022598"/>
    </source>
</evidence>
<dbReference type="Pfam" id="PF23493">
    <property type="entry name" value="CysS_C"/>
    <property type="match status" value="1"/>
</dbReference>
<evidence type="ECO:0000256" key="10">
    <source>
        <dbReference type="ARBA" id="ARBA00022917"/>
    </source>
</evidence>
<dbReference type="NCBIfam" id="TIGR00435">
    <property type="entry name" value="cysS"/>
    <property type="match status" value="1"/>
</dbReference>
<dbReference type="SMART" id="SM00840">
    <property type="entry name" value="DALR_2"/>
    <property type="match status" value="1"/>
</dbReference>
<dbReference type="Gene3D" id="3.40.50.620">
    <property type="entry name" value="HUPs"/>
    <property type="match status" value="1"/>
</dbReference>
<feature type="short sequence motif" description="'KMSKS' region" evidence="12">
    <location>
        <begin position="267"/>
        <end position="271"/>
    </location>
</feature>
<organism evidence="14 15">
    <name type="scientific">Desulfobacter postgatei 2ac9</name>
    <dbReference type="NCBI Taxonomy" id="879212"/>
    <lineage>
        <taxon>Bacteria</taxon>
        <taxon>Pseudomonadati</taxon>
        <taxon>Thermodesulfobacteriota</taxon>
        <taxon>Desulfobacteria</taxon>
        <taxon>Desulfobacterales</taxon>
        <taxon>Desulfobacteraceae</taxon>
        <taxon>Desulfobacter</taxon>
    </lineage>
</organism>
<comment type="subunit">
    <text evidence="3 12">Monomer.</text>
</comment>
<evidence type="ECO:0000256" key="2">
    <source>
        <dbReference type="ARBA" id="ARBA00005594"/>
    </source>
</evidence>
<keyword evidence="8 12" id="KW-0862">Zinc</keyword>
<dbReference type="PRINTS" id="PR00983">
    <property type="entry name" value="TRNASYNTHCYS"/>
</dbReference>
<evidence type="ECO:0000256" key="3">
    <source>
        <dbReference type="ARBA" id="ARBA00011245"/>
    </source>
</evidence>
<comment type="subcellular location">
    <subcellularLocation>
        <location evidence="1 12">Cytoplasm</location>
    </subcellularLocation>
</comment>
<evidence type="ECO:0000256" key="6">
    <source>
        <dbReference type="ARBA" id="ARBA00022723"/>
    </source>
</evidence>
<accession>I5B4E6</accession>
<dbReference type="InterPro" id="IPR032678">
    <property type="entry name" value="tRNA-synt_1_cat_dom"/>
</dbReference>
<dbReference type="GO" id="GO:0005829">
    <property type="term" value="C:cytosol"/>
    <property type="evidence" value="ECO:0007669"/>
    <property type="project" value="TreeGrafter"/>
</dbReference>
<protein>
    <recommendedName>
        <fullName evidence="12">Cysteine--tRNA ligase</fullName>
        <ecNumber evidence="12">6.1.1.16</ecNumber>
    </recommendedName>
    <alternativeName>
        <fullName evidence="12">Cysteinyl-tRNA synthetase</fullName>
        <shortName evidence="12">CysRS</shortName>
    </alternativeName>
</protein>
<evidence type="ECO:0000313" key="15">
    <source>
        <dbReference type="Proteomes" id="UP000005778"/>
    </source>
</evidence>
<dbReference type="Gene3D" id="1.20.120.1910">
    <property type="entry name" value="Cysteine-tRNA ligase, C-terminal anti-codon recognition domain"/>
    <property type="match status" value="1"/>
</dbReference>
<dbReference type="EMBL" id="CM001488">
    <property type="protein sequence ID" value="EIM64359.1"/>
    <property type="molecule type" value="Genomic_DNA"/>
</dbReference>
<evidence type="ECO:0000256" key="9">
    <source>
        <dbReference type="ARBA" id="ARBA00022840"/>
    </source>
</evidence>
<dbReference type="InterPro" id="IPR024909">
    <property type="entry name" value="Cys-tRNA/MSH_ligase"/>
</dbReference>
<dbReference type="HOGENOM" id="CLU_013528_0_1_7"/>
<comment type="catalytic activity">
    <reaction evidence="12">
        <text>tRNA(Cys) + L-cysteine + ATP = L-cysteinyl-tRNA(Cys) + AMP + diphosphate</text>
        <dbReference type="Rhea" id="RHEA:17773"/>
        <dbReference type="Rhea" id="RHEA-COMP:9661"/>
        <dbReference type="Rhea" id="RHEA-COMP:9679"/>
        <dbReference type="ChEBI" id="CHEBI:30616"/>
        <dbReference type="ChEBI" id="CHEBI:33019"/>
        <dbReference type="ChEBI" id="CHEBI:35235"/>
        <dbReference type="ChEBI" id="CHEBI:78442"/>
        <dbReference type="ChEBI" id="CHEBI:78517"/>
        <dbReference type="ChEBI" id="CHEBI:456215"/>
        <dbReference type="EC" id="6.1.1.16"/>
    </reaction>
</comment>
<evidence type="ECO:0000256" key="8">
    <source>
        <dbReference type="ARBA" id="ARBA00022833"/>
    </source>
</evidence>
<feature type="binding site" evidence="12">
    <location>
        <position position="235"/>
    </location>
    <ligand>
        <name>Zn(2+)</name>
        <dbReference type="ChEBI" id="CHEBI:29105"/>
    </ligand>
</feature>
<feature type="binding site" evidence="12">
    <location>
        <position position="210"/>
    </location>
    <ligand>
        <name>Zn(2+)</name>
        <dbReference type="ChEBI" id="CHEBI:29105"/>
    </ligand>
</feature>
<dbReference type="EC" id="6.1.1.16" evidence="12"/>
<dbReference type="PANTHER" id="PTHR10890:SF3">
    <property type="entry name" value="CYSTEINE--TRNA LIGASE, CYTOPLASMIC"/>
    <property type="match status" value="1"/>
</dbReference>
<dbReference type="Pfam" id="PF01406">
    <property type="entry name" value="tRNA-synt_1e"/>
    <property type="match status" value="1"/>
</dbReference>
<feature type="domain" description="Cysteinyl-tRNA synthetase class Ia DALR" evidence="13">
    <location>
        <begin position="348"/>
        <end position="417"/>
    </location>
</feature>
<dbReference type="InterPro" id="IPR009080">
    <property type="entry name" value="tRNAsynth_Ia_anticodon-bd"/>
</dbReference>
<dbReference type="InterPro" id="IPR015273">
    <property type="entry name" value="Cys-tRNA-synt_Ia_DALR"/>
</dbReference>
<dbReference type="Proteomes" id="UP000005778">
    <property type="component" value="Chromosome"/>
</dbReference>
<keyword evidence="7 12" id="KW-0547">Nucleotide-binding</keyword>
<keyword evidence="4 12" id="KW-0963">Cytoplasm</keyword>
<dbReference type="GO" id="GO:0005524">
    <property type="term" value="F:ATP binding"/>
    <property type="evidence" value="ECO:0007669"/>
    <property type="project" value="UniProtKB-UniRule"/>
</dbReference>
<evidence type="ECO:0000256" key="4">
    <source>
        <dbReference type="ARBA" id="ARBA00022490"/>
    </source>
</evidence>
<keyword evidence="9 12" id="KW-0067">ATP-binding</keyword>
<dbReference type="FunFam" id="3.40.50.620:FF:000009">
    <property type="entry name" value="Cysteine--tRNA ligase"/>
    <property type="match status" value="1"/>
</dbReference>
<comment type="cofactor">
    <cofactor evidence="12">
        <name>Zn(2+)</name>
        <dbReference type="ChEBI" id="CHEBI:29105"/>
    </cofactor>
    <text evidence="12">Binds 1 zinc ion per subunit.</text>
</comment>
<dbReference type="eggNOG" id="COG0215">
    <property type="taxonomic scope" value="Bacteria"/>
</dbReference>
<reference evidence="14 15" key="1">
    <citation type="submission" date="2011-09" db="EMBL/GenBank/DDBJ databases">
        <authorList>
            <consortium name="US DOE Joint Genome Institute (JGI-PGF)"/>
            <person name="Lucas S."/>
            <person name="Han J."/>
            <person name="Lapidus A."/>
            <person name="Cheng J.-F."/>
            <person name="Goodwin L."/>
            <person name="Pitluck S."/>
            <person name="Peters L."/>
            <person name="Land M.L."/>
            <person name="Hauser L."/>
            <person name="Orellana R."/>
            <person name="Lovley D."/>
            <person name="Woyke T.J."/>
        </authorList>
    </citation>
    <scope>NUCLEOTIDE SEQUENCE [LARGE SCALE GENOMIC DNA]</scope>
    <source>
        <strain evidence="14 15">2ac9</strain>
    </source>
</reference>
<keyword evidence="15" id="KW-1185">Reference proteome</keyword>
<evidence type="ECO:0000256" key="7">
    <source>
        <dbReference type="ARBA" id="ARBA00022741"/>
    </source>
</evidence>
<dbReference type="GO" id="GO:0006423">
    <property type="term" value="P:cysteinyl-tRNA aminoacylation"/>
    <property type="evidence" value="ECO:0007669"/>
    <property type="project" value="UniProtKB-UniRule"/>
</dbReference>
<dbReference type="OrthoDB" id="9815130at2"/>
<dbReference type="SUPFAM" id="SSF47323">
    <property type="entry name" value="Anticodon-binding domain of a subclass of class I aminoacyl-tRNA synthetases"/>
    <property type="match status" value="1"/>
</dbReference>
<dbReference type="GO" id="GO:0004817">
    <property type="term" value="F:cysteine-tRNA ligase activity"/>
    <property type="evidence" value="ECO:0007669"/>
    <property type="project" value="UniProtKB-UniRule"/>
</dbReference>
<reference evidence="14 15" key="2">
    <citation type="submission" date="2012-02" db="EMBL/GenBank/DDBJ databases">
        <title>Improved High-Quality Draft sequence of Desulfobacter postgatei 2ac9.</title>
        <authorList>
            <consortium name="US DOE Joint Genome Institute"/>
            <person name="Lucas S."/>
            <person name="Han J."/>
            <person name="Lapidus A."/>
            <person name="Cheng J.-F."/>
            <person name="Goodwin L."/>
            <person name="Pitluck S."/>
            <person name="Peters L."/>
            <person name="Ovchinnikova G."/>
            <person name="Held B."/>
            <person name="Detter J.C."/>
            <person name="Han C."/>
            <person name="Tapia R."/>
            <person name="Land M."/>
            <person name="Hauser L."/>
            <person name="Kyrpides N."/>
            <person name="Ivanova N."/>
            <person name="Pagani I."/>
            <person name="Orellana R."/>
            <person name="Lovley D."/>
            <person name="Woyke T."/>
        </authorList>
    </citation>
    <scope>NUCLEOTIDE SEQUENCE [LARGE SCALE GENOMIC DNA]</scope>
    <source>
        <strain evidence="14 15">2ac9</strain>
    </source>
</reference>